<keyword evidence="13" id="KW-0464">Manganese</keyword>
<evidence type="ECO:0000256" key="9">
    <source>
        <dbReference type="ARBA" id="ARBA00022968"/>
    </source>
</evidence>
<comment type="subcellular location">
    <subcellularLocation>
        <location evidence="2">Golgi apparatus membrane</location>
        <topology evidence="2">Single-pass type II membrane protein</topology>
    </subcellularLocation>
</comment>
<feature type="compositionally biased region" description="Basic residues" evidence="17">
    <location>
        <begin position="92"/>
        <end position="104"/>
    </location>
</feature>
<evidence type="ECO:0000256" key="16">
    <source>
        <dbReference type="ARBA" id="ARBA00049421"/>
    </source>
</evidence>
<keyword evidence="5" id="KW-0328">Glycosyltransferase</keyword>
<dbReference type="EMBL" id="JBBJCI010000038">
    <property type="protein sequence ID" value="KAK7250137.1"/>
    <property type="molecule type" value="Genomic_DNA"/>
</dbReference>
<keyword evidence="9" id="KW-0735">Signal-anchor</keyword>
<dbReference type="Proteomes" id="UP001363151">
    <property type="component" value="Unassembled WGS sequence"/>
</dbReference>
<dbReference type="PANTHER" id="PTHR10468:SF0">
    <property type="entry name" value="ALPHA-1,3-MANNOSYL-GLYCOPROTEIN 2-BETA-N-ACETYLGLUCOSAMINYLTRANSFERASE"/>
    <property type="match status" value="1"/>
</dbReference>
<organism evidence="18 19">
    <name type="scientific">Aureococcus anophagefferens</name>
    <name type="common">Harmful bloom alga</name>
    <dbReference type="NCBI Taxonomy" id="44056"/>
    <lineage>
        <taxon>Eukaryota</taxon>
        <taxon>Sar</taxon>
        <taxon>Stramenopiles</taxon>
        <taxon>Ochrophyta</taxon>
        <taxon>Pelagophyceae</taxon>
        <taxon>Pelagomonadales</taxon>
        <taxon>Pelagomonadaceae</taxon>
        <taxon>Aureococcus</taxon>
    </lineage>
</organism>
<keyword evidence="8" id="KW-0479">Metal-binding</keyword>
<evidence type="ECO:0000256" key="11">
    <source>
        <dbReference type="ARBA" id="ARBA00023034"/>
    </source>
</evidence>
<name>A0ABR1G9Z6_AURAN</name>
<evidence type="ECO:0000256" key="8">
    <source>
        <dbReference type="ARBA" id="ARBA00022723"/>
    </source>
</evidence>
<comment type="similarity">
    <text evidence="4">Belongs to the glycosyltransferase 13 family.</text>
</comment>
<evidence type="ECO:0000256" key="4">
    <source>
        <dbReference type="ARBA" id="ARBA00006492"/>
    </source>
</evidence>
<keyword evidence="12" id="KW-0472">Membrane</keyword>
<dbReference type="Pfam" id="PF03071">
    <property type="entry name" value="GNT-I"/>
    <property type="match status" value="1"/>
</dbReference>
<comment type="caution">
    <text evidence="18">The sequence shown here is derived from an EMBL/GenBank/DDBJ whole genome shotgun (WGS) entry which is preliminary data.</text>
</comment>
<keyword evidence="11" id="KW-0333">Golgi apparatus</keyword>
<proteinExistence type="inferred from homology"/>
<evidence type="ECO:0000256" key="5">
    <source>
        <dbReference type="ARBA" id="ARBA00022676"/>
    </source>
</evidence>
<dbReference type="EC" id="2.4.1.101" evidence="14"/>
<dbReference type="SUPFAM" id="SSF53448">
    <property type="entry name" value="Nucleotide-diphospho-sugar transferases"/>
    <property type="match status" value="1"/>
</dbReference>
<evidence type="ECO:0000256" key="3">
    <source>
        <dbReference type="ARBA" id="ARBA00004922"/>
    </source>
</evidence>
<dbReference type="InterPro" id="IPR004139">
    <property type="entry name" value="Glyco_trans_13"/>
</dbReference>
<keyword evidence="10" id="KW-1133">Transmembrane helix</keyword>
<dbReference type="InterPro" id="IPR052261">
    <property type="entry name" value="Glycosyltransferase_13"/>
</dbReference>
<evidence type="ECO:0000256" key="10">
    <source>
        <dbReference type="ARBA" id="ARBA00022989"/>
    </source>
</evidence>
<evidence type="ECO:0000256" key="17">
    <source>
        <dbReference type="SAM" id="MobiDB-lite"/>
    </source>
</evidence>
<dbReference type="Gene3D" id="3.10.180.20">
    <property type="entry name" value="N-Acetylglucosaminyltransferase I, Domain 2"/>
    <property type="match status" value="1"/>
</dbReference>
<protein>
    <recommendedName>
        <fullName evidence="14">alpha-1,3-mannosyl-glycoprotein 2-beta-N-acetylglucosaminyltransferase</fullName>
        <ecNumber evidence="14">2.4.1.101</ecNumber>
    </recommendedName>
    <alternativeName>
        <fullName evidence="15">N-glycosyl-oligosaccharide-glycoprotein N-acetylglucosaminyltransferase I</fullName>
    </alternativeName>
</protein>
<feature type="region of interest" description="Disordered" evidence="17">
    <location>
        <begin position="85"/>
        <end position="115"/>
    </location>
</feature>
<keyword evidence="7" id="KW-0812">Transmembrane</keyword>
<keyword evidence="19" id="KW-1185">Reference proteome</keyword>
<sequence>MGSKRRSRRRGPCAPLKLFALCAAALVAGIWVGKHHTNRAPRAVAEGKTRPQLPPLAEELPRSLPELKAAAGRLEARIEALAAPSRASRWAPGRRRARRRRRRTRADARPTPRPVVAAAAAATATPKLGADTVLLVIAFERAESLRRSLGSVLRHHPCGLGPRVVVSQDGGRETPRWREAKEEILAAQSYLAKKCGPALAPMRVVVHDQTGGGDGYHKLARHFGAAFADAFDDATRRVIVLEEDLEVAPDFFDFFAAVAPALDGDATLLAASAWNDNGVRGRVDVALDASAVVRSDFFGGLGWMITADVWAELAPKWPEAYWDDWLREPAQRKNRQILRPAVCRTFHVASRTGTSNNQYGSFLANILLAPGPPRPFDLRYAAADAADAKLLADLAAAPQADVAQIDGARPASARVVYDGVAARGPRSFPALAKKLGVMDNEKAGVPRGAYRGVVAFRRGPTTVFLAPHMEQIRAYMGGADYARV</sequence>
<reference evidence="18 19" key="1">
    <citation type="submission" date="2024-03" db="EMBL/GenBank/DDBJ databases">
        <title>Aureococcus anophagefferens CCMP1851 and Kratosvirus quantuckense: Draft genome of a second virus-susceptible host strain in the model system.</title>
        <authorList>
            <person name="Chase E."/>
            <person name="Truchon A.R."/>
            <person name="Schepens W."/>
            <person name="Wilhelm S.W."/>
        </authorList>
    </citation>
    <scope>NUCLEOTIDE SEQUENCE [LARGE SCALE GENOMIC DNA]</scope>
    <source>
        <strain evidence="18 19">CCMP1851</strain>
    </source>
</reference>
<evidence type="ECO:0000256" key="12">
    <source>
        <dbReference type="ARBA" id="ARBA00023136"/>
    </source>
</evidence>
<evidence type="ECO:0000313" key="18">
    <source>
        <dbReference type="EMBL" id="KAK7250137.1"/>
    </source>
</evidence>
<dbReference type="Gene3D" id="3.90.550.10">
    <property type="entry name" value="Spore Coat Polysaccharide Biosynthesis Protein SpsA, Chain A"/>
    <property type="match status" value="1"/>
</dbReference>
<keyword evidence="6" id="KW-0808">Transferase</keyword>
<evidence type="ECO:0000256" key="2">
    <source>
        <dbReference type="ARBA" id="ARBA00004323"/>
    </source>
</evidence>
<evidence type="ECO:0000256" key="6">
    <source>
        <dbReference type="ARBA" id="ARBA00022679"/>
    </source>
</evidence>
<evidence type="ECO:0000256" key="14">
    <source>
        <dbReference type="ARBA" id="ARBA00038949"/>
    </source>
</evidence>
<dbReference type="InterPro" id="IPR029044">
    <property type="entry name" value="Nucleotide-diphossugar_trans"/>
</dbReference>
<evidence type="ECO:0000256" key="13">
    <source>
        <dbReference type="ARBA" id="ARBA00023211"/>
    </source>
</evidence>
<evidence type="ECO:0000256" key="1">
    <source>
        <dbReference type="ARBA" id="ARBA00001936"/>
    </source>
</evidence>
<evidence type="ECO:0000256" key="15">
    <source>
        <dbReference type="ARBA" id="ARBA00041712"/>
    </source>
</evidence>
<comment type="catalytic activity">
    <reaction evidence="16">
        <text>N(4)-(alpha-D-Man-(1-&gt;3)-[alpha-D-Man-(1-&gt;3)-[alpha-D-Man-(1-&gt;6)]-alpha-D-Man-(1-&gt;6)]-beta-D-Man-(1-&gt;4)-beta-D-GlcNAc-(1-&gt;4)-beta-D-GlcNAc)-L-asparaginyl-[protein] (N-glucan mannose isomer 5A1,2) + UDP-N-acetyl-alpha-D-glucosamine = N(4)-{beta-D-GlcNAc-(1-&gt;2)-alpha-D-Man-(1-&gt;3)-[alpha-D-Man-(1-&gt;3)-[alpha-D-Man-(1-&gt;6)]-alpha-D-Man-(1-&gt;6)]-beta-D-Man-(1-&gt;4)-beta-D-GlcNAc-(1-&gt;4)-beta-D-GlcNAc}-L-asparaginyl-[protein] + UDP + H(+)</text>
        <dbReference type="Rhea" id="RHEA:11456"/>
        <dbReference type="Rhea" id="RHEA-COMP:14367"/>
        <dbReference type="Rhea" id="RHEA-COMP:14368"/>
        <dbReference type="ChEBI" id="CHEBI:15378"/>
        <dbReference type="ChEBI" id="CHEBI:57705"/>
        <dbReference type="ChEBI" id="CHEBI:58223"/>
        <dbReference type="ChEBI" id="CHEBI:59087"/>
        <dbReference type="ChEBI" id="CHEBI:60625"/>
        <dbReference type="EC" id="2.4.1.101"/>
    </reaction>
</comment>
<gene>
    <name evidence="18" type="primary">MGAT1</name>
    <name evidence="18" type="ORF">SO694_00006452</name>
</gene>
<evidence type="ECO:0000256" key="7">
    <source>
        <dbReference type="ARBA" id="ARBA00022692"/>
    </source>
</evidence>
<comment type="cofactor">
    <cofactor evidence="1">
        <name>Mn(2+)</name>
        <dbReference type="ChEBI" id="CHEBI:29035"/>
    </cofactor>
</comment>
<dbReference type="PANTHER" id="PTHR10468">
    <property type="entry name" value="PROTEIN O-LINKED-MANNOSE BETA-1,2-N-ACETYLGLUCOSAMINYLTRANSFERASE 1/ALPHA-1,3-MANNOSYL-GLYCOPROTEIN 2-BETA-N-ACETYLGLUCOSAMINYLTRANSFERASE"/>
    <property type="match status" value="1"/>
</dbReference>
<comment type="pathway">
    <text evidence="3">Protein modification; protein glycosylation.</text>
</comment>
<accession>A0ABR1G9Z6</accession>
<evidence type="ECO:0000313" key="19">
    <source>
        <dbReference type="Proteomes" id="UP001363151"/>
    </source>
</evidence>